<reference evidence="6" key="1">
    <citation type="submission" date="2015-08" db="EMBL/GenBank/DDBJ databases">
        <authorList>
            <person name="Varghese N."/>
        </authorList>
    </citation>
    <scope>NUCLEOTIDE SEQUENCE [LARGE SCALE GENOMIC DNA]</scope>
    <source>
        <strain evidence="6">JCM 18476</strain>
    </source>
</reference>
<proteinExistence type="predicted"/>
<sequence length="144" mass="16339">MDQNIGWNLARAANSWRHAVDYQMSDIGFTQSKWIVMMHLNRLGQGCTQSDLASTIGIEQPSLIRTLNQLELSGFIERRESSHDARCKTLWFTDEGQQQLNTMQNIAEKGRAELLLGLSKEQRALLDEALLMIISNAQKMSSKD</sequence>
<evidence type="ECO:0000313" key="6">
    <source>
        <dbReference type="Proteomes" id="UP000182769"/>
    </source>
</evidence>
<evidence type="ECO:0000256" key="3">
    <source>
        <dbReference type="ARBA" id="ARBA00023163"/>
    </source>
</evidence>
<protein>
    <submittedName>
        <fullName evidence="5">DNA-binding transcriptional regulator, MarR family</fullName>
    </submittedName>
</protein>
<dbReference type="InterPro" id="IPR036390">
    <property type="entry name" value="WH_DNA-bd_sf"/>
</dbReference>
<keyword evidence="3" id="KW-0804">Transcription</keyword>
<keyword evidence="1" id="KW-0805">Transcription regulation</keyword>
<dbReference type="SMART" id="SM00347">
    <property type="entry name" value="HTH_MARR"/>
    <property type="match status" value="1"/>
</dbReference>
<dbReference type="PRINTS" id="PR00598">
    <property type="entry name" value="HTHMARR"/>
</dbReference>
<keyword evidence="2 5" id="KW-0238">DNA-binding</keyword>
<dbReference type="Proteomes" id="UP000182769">
    <property type="component" value="Unassembled WGS sequence"/>
</dbReference>
<keyword evidence="6" id="KW-1185">Reference proteome</keyword>
<dbReference type="AlphaFoldDB" id="A0A0K6IH79"/>
<evidence type="ECO:0000313" key="5">
    <source>
        <dbReference type="EMBL" id="CUB02657.1"/>
    </source>
</evidence>
<organism evidence="5 6">
    <name type="scientific">Marinomonas fungiae</name>
    <dbReference type="NCBI Taxonomy" id="1137284"/>
    <lineage>
        <taxon>Bacteria</taxon>
        <taxon>Pseudomonadati</taxon>
        <taxon>Pseudomonadota</taxon>
        <taxon>Gammaproteobacteria</taxon>
        <taxon>Oceanospirillales</taxon>
        <taxon>Oceanospirillaceae</taxon>
        <taxon>Marinomonas</taxon>
    </lineage>
</organism>
<dbReference type="PROSITE" id="PS50995">
    <property type="entry name" value="HTH_MARR_2"/>
    <property type="match status" value="1"/>
</dbReference>
<dbReference type="SUPFAM" id="SSF46785">
    <property type="entry name" value="Winged helix' DNA-binding domain"/>
    <property type="match status" value="1"/>
</dbReference>
<dbReference type="PANTHER" id="PTHR42756:SF1">
    <property type="entry name" value="TRANSCRIPTIONAL REPRESSOR OF EMRAB OPERON"/>
    <property type="match status" value="1"/>
</dbReference>
<dbReference type="Gene3D" id="1.10.10.10">
    <property type="entry name" value="Winged helix-like DNA-binding domain superfamily/Winged helix DNA-binding domain"/>
    <property type="match status" value="1"/>
</dbReference>
<dbReference type="RefSeq" id="WP_055461608.1">
    <property type="nucleotide sequence ID" value="NZ_CYHG01000001.1"/>
</dbReference>
<gene>
    <name evidence="5" type="ORF">Ga0061065_101498</name>
</gene>
<accession>A0A0K6IH79</accession>
<name>A0A0K6IH79_9GAMM</name>
<evidence type="ECO:0000256" key="1">
    <source>
        <dbReference type="ARBA" id="ARBA00023015"/>
    </source>
</evidence>
<evidence type="ECO:0000256" key="2">
    <source>
        <dbReference type="ARBA" id="ARBA00023125"/>
    </source>
</evidence>
<dbReference type="InterPro" id="IPR000835">
    <property type="entry name" value="HTH_MarR-typ"/>
</dbReference>
<dbReference type="Pfam" id="PF12802">
    <property type="entry name" value="MarR_2"/>
    <property type="match status" value="1"/>
</dbReference>
<dbReference type="EMBL" id="CYHG01000001">
    <property type="protein sequence ID" value="CUB02657.1"/>
    <property type="molecule type" value="Genomic_DNA"/>
</dbReference>
<dbReference type="GO" id="GO:0003677">
    <property type="term" value="F:DNA binding"/>
    <property type="evidence" value="ECO:0007669"/>
    <property type="project" value="UniProtKB-KW"/>
</dbReference>
<dbReference type="OrthoDB" id="5296557at2"/>
<dbReference type="GO" id="GO:0003700">
    <property type="term" value="F:DNA-binding transcription factor activity"/>
    <property type="evidence" value="ECO:0007669"/>
    <property type="project" value="InterPro"/>
</dbReference>
<dbReference type="InterPro" id="IPR036388">
    <property type="entry name" value="WH-like_DNA-bd_sf"/>
</dbReference>
<dbReference type="PANTHER" id="PTHR42756">
    <property type="entry name" value="TRANSCRIPTIONAL REGULATOR, MARR"/>
    <property type="match status" value="1"/>
</dbReference>
<feature type="domain" description="HTH marR-type" evidence="4">
    <location>
        <begin position="2"/>
        <end position="135"/>
    </location>
</feature>
<dbReference type="STRING" id="1137284.GCA_001418205_00499"/>
<evidence type="ECO:0000259" key="4">
    <source>
        <dbReference type="PROSITE" id="PS50995"/>
    </source>
</evidence>